<gene>
    <name evidence="2" type="ORF">AVDCRST_MAG01-01-531</name>
</gene>
<sequence length="242" mass="27078">MASAEEHYQRLLARHYTWMRGGFDSKVREYGKVLEELGVSTRRRGKALDLGAGSGFQTAALAGLGFRVVSLDSSETLLRELRERTFGREVRTVLGDMRDVGAYAAEGPFEAAVCMGDTLTHLGSFDEVSILIGDVHDVLEEGGKLVLEFRDYAEELKGVDRAIPVRMDDDKIMITFLEYEPLHVNVHDVVFLKQADGWTTQKSAYKKLRVSTEKVIESLTQTGFRLVEAREERGFSVIVGRA</sequence>
<feature type="domain" description="Methyltransferase" evidence="1">
    <location>
        <begin position="48"/>
        <end position="143"/>
    </location>
</feature>
<dbReference type="InterPro" id="IPR029063">
    <property type="entry name" value="SAM-dependent_MTases_sf"/>
</dbReference>
<dbReference type="AlphaFoldDB" id="A0A6J4NT29"/>
<dbReference type="SUPFAM" id="SSF53335">
    <property type="entry name" value="S-adenosyl-L-methionine-dependent methyltransferases"/>
    <property type="match status" value="1"/>
</dbReference>
<proteinExistence type="predicted"/>
<evidence type="ECO:0000313" key="2">
    <source>
        <dbReference type="EMBL" id="CAA9391501.1"/>
    </source>
</evidence>
<evidence type="ECO:0000259" key="1">
    <source>
        <dbReference type="Pfam" id="PF13649"/>
    </source>
</evidence>
<accession>A0A6J4NT29</accession>
<dbReference type="Gene3D" id="3.40.50.150">
    <property type="entry name" value="Vaccinia Virus protein VP39"/>
    <property type="match status" value="1"/>
</dbReference>
<protein>
    <recommendedName>
        <fullName evidence="1">Methyltransferase domain-containing protein</fullName>
    </recommendedName>
</protein>
<dbReference type="CDD" id="cd02440">
    <property type="entry name" value="AdoMet_MTases"/>
    <property type="match status" value="1"/>
</dbReference>
<organism evidence="2">
    <name type="scientific">uncultured Rubrobacteraceae bacterium</name>
    <dbReference type="NCBI Taxonomy" id="349277"/>
    <lineage>
        <taxon>Bacteria</taxon>
        <taxon>Bacillati</taxon>
        <taxon>Actinomycetota</taxon>
        <taxon>Rubrobacteria</taxon>
        <taxon>Rubrobacterales</taxon>
        <taxon>Rubrobacteraceae</taxon>
        <taxon>environmental samples</taxon>
    </lineage>
</organism>
<name>A0A6J4NT29_9ACTN</name>
<dbReference type="Gene3D" id="2.20.25.110">
    <property type="entry name" value="S-adenosyl-L-methionine-dependent methyltransferases"/>
    <property type="match status" value="1"/>
</dbReference>
<reference evidence="2" key="1">
    <citation type="submission" date="2020-02" db="EMBL/GenBank/DDBJ databases">
        <authorList>
            <person name="Meier V. D."/>
        </authorList>
    </citation>
    <scope>NUCLEOTIDE SEQUENCE</scope>
    <source>
        <strain evidence="2">AVDCRST_MAG01</strain>
    </source>
</reference>
<dbReference type="Pfam" id="PF13649">
    <property type="entry name" value="Methyltransf_25"/>
    <property type="match status" value="1"/>
</dbReference>
<dbReference type="InterPro" id="IPR041698">
    <property type="entry name" value="Methyltransf_25"/>
</dbReference>
<dbReference type="EMBL" id="CADCUW010000084">
    <property type="protein sequence ID" value="CAA9391501.1"/>
    <property type="molecule type" value="Genomic_DNA"/>
</dbReference>